<keyword evidence="2" id="KW-1185">Reference proteome</keyword>
<protein>
    <submittedName>
        <fullName evidence="1">Uncharacterized protein</fullName>
    </submittedName>
</protein>
<dbReference type="Proteomes" id="UP000475862">
    <property type="component" value="Unassembled WGS sequence"/>
</dbReference>
<dbReference type="EMBL" id="VYZN01000025">
    <property type="protein sequence ID" value="KAE9535548.1"/>
    <property type="molecule type" value="Genomic_DNA"/>
</dbReference>
<organism evidence="1 2">
    <name type="scientific">Aphis glycines</name>
    <name type="common">Soybean aphid</name>
    <dbReference type="NCBI Taxonomy" id="307491"/>
    <lineage>
        <taxon>Eukaryota</taxon>
        <taxon>Metazoa</taxon>
        <taxon>Ecdysozoa</taxon>
        <taxon>Arthropoda</taxon>
        <taxon>Hexapoda</taxon>
        <taxon>Insecta</taxon>
        <taxon>Pterygota</taxon>
        <taxon>Neoptera</taxon>
        <taxon>Paraneoptera</taxon>
        <taxon>Hemiptera</taxon>
        <taxon>Sternorrhyncha</taxon>
        <taxon>Aphidomorpha</taxon>
        <taxon>Aphidoidea</taxon>
        <taxon>Aphididae</taxon>
        <taxon>Aphidini</taxon>
        <taxon>Aphis</taxon>
        <taxon>Aphis</taxon>
    </lineage>
</organism>
<proteinExistence type="predicted"/>
<evidence type="ECO:0000313" key="1">
    <source>
        <dbReference type="EMBL" id="KAE9535548.1"/>
    </source>
</evidence>
<sequence length="229" mass="27234">MCIQDITEYIDDIKMNHIRDKRGGSFIKLFPRDMDWHYCLQSNFYNEISYQMGHSSTTNLPKSENRPLTTGLYVLHNNDFSISPYITFVVIFTEIRNMLFISKDTIWCDNITHLCVPIRTLLSNRPRSTSECVYRIDDESIIVVNQYTKTIAVRGFHLILDGQIVIFRPHKYFTILRVKHKPKLNTILYRYLGLTLTVKIKPMATYFITVRFRVVWIPNNRARDYHRTR</sequence>
<gene>
    <name evidence="1" type="ORF">AGLY_007449</name>
</gene>
<evidence type="ECO:0000313" key="2">
    <source>
        <dbReference type="Proteomes" id="UP000475862"/>
    </source>
</evidence>
<name>A0A6G0TM78_APHGL</name>
<accession>A0A6G0TM78</accession>
<comment type="caution">
    <text evidence="1">The sequence shown here is derived from an EMBL/GenBank/DDBJ whole genome shotgun (WGS) entry which is preliminary data.</text>
</comment>
<reference evidence="1 2" key="1">
    <citation type="submission" date="2019-08" db="EMBL/GenBank/DDBJ databases">
        <title>The genome of the soybean aphid Biotype 1, its phylome, world population structure and adaptation to the North American continent.</title>
        <authorList>
            <person name="Giordano R."/>
            <person name="Donthu R.K."/>
            <person name="Hernandez A.G."/>
            <person name="Wright C.L."/>
            <person name="Zimin A.V."/>
        </authorList>
    </citation>
    <scope>NUCLEOTIDE SEQUENCE [LARGE SCALE GENOMIC DNA]</scope>
    <source>
        <tissue evidence="1">Whole aphids</tissue>
    </source>
</reference>
<dbReference type="AlphaFoldDB" id="A0A6G0TM78"/>